<proteinExistence type="predicted"/>
<comment type="caution">
    <text evidence="1">The sequence shown here is derived from an EMBL/GenBank/DDBJ whole genome shotgun (WGS) entry which is preliminary data.</text>
</comment>
<keyword evidence="2" id="KW-1185">Reference proteome</keyword>
<evidence type="ECO:0000313" key="1">
    <source>
        <dbReference type="EMBL" id="KRZ04645.1"/>
    </source>
</evidence>
<evidence type="ECO:0000313" key="2">
    <source>
        <dbReference type="Proteomes" id="UP000055024"/>
    </source>
</evidence>
<gene>
    <name evidence="1" type="ORF">T11_6185</name>
</gene>
<reference evidence="1 2" key="1">
    <citation type="submission" date="2015-01" db="EMBL/GenBank/DDBJ databases">
        <title>Evolution of Trichinella species and genotypes.</title>
        <authorList>
            <person name="Korhonen P.K."/>
            <person name="Edoardo P."/>
            <person name="Giuseppe L.R."/>
            <person name="Gasser R.B."/>
        </authorList>
    </citation>
    <scope>NUCLEOTIDE SEQUENCE [LARGE SCALE GENOMIC DNA]</scope>
    <source>
        <strain evidence="1">ISS1029</strain>
    </source>
</reference>
<sequence length="60" mass="7195">MQLLLFDAYQQRDFWAILKFVLYLKWKTCQKKKNNLVCVVHLVFANLTKAKDVGYKWEVG</sequence>
<dbReference type="AlphaFoldDB" id="A0A0V1H338"/>
<organism evidence="1 2">
    <name type="scientific">Trichinella zimbabwensis</name>
    <dbReference type="NCBI Taxonomy" id="268475"/>
    <lineage>
        <taxon>Eukaryota</taxon>
        <taxon>Metazoa</taxon>
        <taxon>Ecdysozoa</taxon>
        <taxon>Nematoda</taxon>
        <taxon>Enoplea</taxon>
        <taxon>Dorylaimia</taxon>
        <taxon>Trichinellida</taxon>
        <taxon>Trichinellidae</taxon>
        <taxon>Trichinella</taxon>
    </lineage>
</organism>
<dbReference type="EMBL" id="JYDP01000159">
    <property type="protein sequence ID" value="KRZ04645.1"/>
    <property type="molecule type" value="Genomic_DNA"/>
</dbReference>
<name>A0A0V1H338_9BILA</name>
<accession>A0A0V1H338</accession>
<protein>
    <submittedName>
        <fullName evidence="1">Uncharacterized protein</fullName>
    </submittedName>
</protein>
<dbReference type="Proteomes" id="UP000055024">
    <property type="component" value="Unassembled WGS sequence"/>
</dbReference>